<keyword evidence="3" id="KW-0732">Signal</keyword>
<comment type="caution">
    <text evidence="8">The sequence shown here is derived from an EMBL/GenBank/DDBJ whole genome shotgun (WGS) entry which is preliminary data.</text>
</comment>
<evidence type="ECO:0000259" key="7">
    <source>
        <dbReference type="Pfam" id="PF14322"/>
    </source>
</evidence>
<evidence type="ECO:0000256" key="1">
    <source>
        <dbReference type="ARBA" id="ARBA00004442"/>
    </source>
</evidence>
<sequence length="472" mass="52630">MNIKNIFILLVSTGVVFQSCKKMDAGPKDSIDPSRAFRNLNDVNMGVLGTYAPLGASLIEAGAIVSDEVMFPTENTVSNTEQHRWLYNSGSGSVTSAWYEYYDVIDRANRVIEALPNVPVNANTQSLLNQYHGELLAVKAYSHFELLRAYASSYNPDGMGVPYMKERKVGSPARETVKSNFDNINADLKAAKELIPAGFNDNTRITRTAISAIQARVALYEKNWPDAITYASEVIASEPLAPKNDFDKIWTDNSQSEVVWRLARIVGDGAIGSIFFRQTGDIVLYAPSFKLINTFNRTDDIRFNSYITYNQARQDNSGGVKSAYLVKKYVGGNPVTNPGLAAVKLFRTGEMYLIKAEAELENNNTPAGITAAAQTLNELRRARIYNYTDQTFADKASLVTAIYNERFKELAFEGHRFFDLKRRNLPVERTAQDAVNTSGAIKLETTAAQYCFPIALLEMNVNKNMRQNPNYQ</sequence>
<dbReference type="Gene3D" id="1.25.40.390">
    <property type="match status" value="1"/>
</dbReference>
<evidence type="ECO:0000256" key="5">
    <source>
        <dbReference type="ARBA" id="ARBA00023237"/>
    </source>
</evidence>
<evidence type="ECO:0000256" key="2">
    <source>
        <dbReference type="ARBA" id="ARBA00006275"/>
    </source>
</evidence>
<dbReference type="Gene3D" id="1.25.40.900">
    <property type="match status" value="1"/>
</dbReference>
<evidence type="ECO:0000256" key="4">
    <source>
        <dbReference type="ARBA" id="ARBA00023136"/>
    </source>
</evidence>
<dbReference type="Pfam" id="PF14322">
    <property type="entry name" value="SusD-like_3"/>
    <property type="match status" value="1"/>
</dbReference>
<dbReference type="RefSeq" id="WP_386098126.1">
    <property type="nucleotide sequence ID" value="NZ_JBHUOZ010000003.1"/>
</dbReference>
<dbReference type="EMBL" id="JBHUOZ010000003">
    <property type="protein sequence ID" value="MFD2920167.1"/>
    <property type="molecule type" value="Genomic_DNA"/>
</dbReference>
<dbReference type="Gene3D" id="2.20.20.130">
    <property type="match status" value="1"/>
</dbReference>
<feature type="domain" description="RagB/SusD" evidence="6">
    <location>
        <begin position="305"/>
        <end position="471"/>
    </location>
</feature>
<comment type="subcellular location">
    <subcellularLocation>
        <location evidence="1">Cell outer membrane</location>
    </subcellularLocation>
</comment>
<keyword evidence="9" id="KW-1185">Reference proteome</keyword>
<dbReference type="Proteomes" id="UP001597511">
    <property type="component" value="Unassembled WGS sequence"/>
</dbReference>
<reference evidence="9" key="1">
    <citation type="journal article" date="2019" name="Int. J. Syst. Evol. Microbiol.">
        <title>The Global Catalogue of Microorganisms (GCM) 10K type strain sequencing project: providing services to taxonomists for standard genome sequencing and annotation.</title>
        <authorList>
            <consortium name="The Broad Institute Genomics Platform"/>
            <consortium name="The Broad Institute Genome Sequencing Center for Infectious Disease"/>
            <person name="Wu L."/>
            <person name="Ma J."/>
        </authorList>
    </citation>
    <scope>NUCLEOTIDE SEQUENCE [LARGE SCALE GENOMIC DNA]</scope>
    <source>
        <strain evidence="9">KCTC 23299</strain>
    </source>
</reference>
<evidence type="ECO:0000313" key="8">
    <source>
        <dbReference type="EMBL" id="MFD2920167.1"/>
    </source>
</evidence>
<accession>A0ABW6A4I2</accession>
<feature type="domain" description="SusD-like N-terminal" evidence="7">
    <location>
        <begin position="71"/>
        <end position="219"/>
    </location>
</feature>
<name>A0ABW6A4I2_9BACT</name>
<dbReference type="InterPro" id="IPR011990">
    <property type="entry name" value="TPR-like_helical_dom_sf"/>
</dbReference>
<protein>
    <submittedName>
        <fullName evidence="8">RagB/SusD family nutrient uptake outer membrane protein</fullName>
    </submittedName>
</protein>
<evidence type="ECO:0000256" key="3">
    <source>
        <dbReference type="ARBA" id="ARBA00022729"/>
    </source>
</evidence>
<dbReference type="SUPFAM" id="SSF48452">
    <property type="entry name" value="TPR-like"/>
    <property type="match status" value="1"/>
</dbReference>
<comment type="similarity">
    <text evidence="2">Belongs to the SusD family.</text>
</comment>
<keyword evidence="5" id="KW-0998">Cell outer membrane</keyword>
<organism evidence="8 9">
    <name type="scientific">Terrimonas rubra</name>
    <dbReference type="NCBI Taxonomy" id="1035890"/>
    <lineage>
        <taxon>Bacteria</taxon>
        <taxon>Pseudomonadati</taxon>
        <taxon>Bacteroidota</taxon>
        <taxon>Chitinophagia</taxon>
        <taxon>Chitinophagales</taxon>
        <taxon>Chitinophagaceae</taxon>
        <taxon>Terrimonas</taxon>
    </lineage>
</organism>
<dbReference type="PROSITE" id="PS51257">
    <property type="entry name" value="PROKAR_LIPOPROTEIN"/>
    <property type="match status" value="1"/>
</dbReference>
<evidence type="ECO:0000313" key="9">
    <source>
        <dbReference type="Proteomes" id="UP001597511"/>
    </source>
</evidence>
<dbReference type="Pfam" id="PF07980">
    <property type="entry name" value="SusD_RagB"/>
    <property type="match status" value="1"/>
</dbReference>
<dbReference type="InterPro" id="IPR033985">
    <property type="entry name" value="SusD-like_N"/>
</dbReference>
<evidence type="ECO:0000259" key="6">
    <source>
        <dbReference type="Pfam" id="PF07980"/>
    </source>
</evidence>
<keyword evidence="4" id="KW-0472">Membrane</keyword>
<proteinExistence type="inferred from homology"/>
<dbReference type="InterPro" id="IPR012944">
    <property type="entry name" value="SusD_RagB_dom"/>
</dbReference>
<gene>
    <name evidence="8" type="ORF">ACFS6H_10630</name>
</gene>